<dbReference type="AlphaFoldDB" id="A0A8S2R6B9"/>
<sequence>MYLQSELIPELNLAVTADSIHRSDIDYAIEHCVFVSLNTFSTDKIELYHFTCHHFSDISECIIFVKNQTKKAVLLVAHTDDDSILRLHELPQIYFIYLYLCSDRLVSTYYPKKIRGNFTVSDKLETLVTEDLDLYAKQLLYIMSISIVSDHLNTEHIQFVYFQLVIDIILDMPQTDAAKEETISEYRLHYKEHRQIHSTDFYETHTAIDWYMQNNSVYRIINEAFHTEDTNTLFNFRYFINDLHNEIRKSHTRFVATLPVEQDHLMVYRGQLMTINDLQKLKANIDGFISINSFLITTRLLNTARTYAGDSLNQLLYNVVSVIFEIDIDVCNSVKKPFANLNSNDKNEIIFSIGAVFKIHSVTLLTDNLWSVRLSYGKNADMELDASIEEHYMNIMGESVHKLTFGTYLSILDEFDKAQQYHKLLLSTTNDNKSKGAIYNNIGLTCKIWFEFYDF</sequence>
<comment type="caution">
    <text evidence="1">The sequence shown here is derived from an EMBL/GenBank/DDBJ whole genome shotgun (WGS) entry which is preliminary data.</text>
</comment>
<evidence type="ECO:0000313" key="2">
    <source>
        <dbReference type="Proteomes" id="UP000682733"/>
    </source>
</evidence>
<dbReference type="Proteomes" id="UP000682733">
    <property type="component" value="Unassembled WGS sequence"/>
</dbReference>
<dbReference type="SUPFAM" id="SSF56399">
    <property type="entry name" value="ADP-ribosylation"/>
    <property type="match status" value="1"/>
</dbReference>
<dbReference type="EMBL" id="CAJOBA010043123">
    <property type="protein sequence ID" value="CAF4144645.1"/>
    <property type="molecule type" value="Genomic_DNA"/>
</dbReference>
<organism evidence="1 2">
    <name type="scientific">Didymodactylos carnosus</name>
    <dbReference type="NCBI Taxonomy" id="1234261"/>
    <lineage>
        <taxon>Eukaryota</taxon>
        <taxon>Metazoa</taxon>
        <taxon>Spiralia</taxon>
        <taxon>Gnathifera</taxon>
        <taxon>Rotifera</taxon>
        <taxon>Eurotatoria</taxon>
        <taxon>Bdelloidea</taxon>
        <taxon>Philodinida</taxon>
        <taxon>Philodinidae</taxon>
        <taxon>Didymodactylos</taxon>
    </lineage>
</organism>
<evidence type="ECO:0000313" key="1">
    <source>
        <dbReference type="EMBL" id="CAF4144645.1"/>
    </source>
</evidence>
<proteinExistence type="predicted"/>
<protein>
    <submittedName>
        <fullName evidence="1">Uncharacterized protein</fullName>
    </submittedName>
</protein>
<reference evidence="1" key="1">
    <citation type="submission" date="2021-02" db="EMBL/GenBank/DDBJ databases">
        <authorList>
            <person name="Nowell W R."/>
        </authorList>
    </citation>
    <scope>NUCLEOTIDE SEQUENCE</scope>
</reference>
<accession>A0A8S2R6B9</accession>
<gene>
    <name evidence="1" type="ORF">TMI583_LOCUS30781</name>
</gene>
<dbReference type="Gene3D" id="3.90.176.10">
    <property type="entry name" value="Toxin ADP-ribosyltransferase, Chain A, domain 1"/>
    <property type="match status" value="1"/>
</dbReference>
<name>A0A8S2R6B9_9BILA</name>